<organism evidence="1 2">
    <name type="scientific">Dissostichus mawsoni</name>
    <name type="common">Antarctic cod</name>
    <dbReference type="NCBI Taxonomy" id="36200"/>
    <lineage>
        <taxon>Eukaryota</taxon>
        <taxon>Metazoa</taxon>
        <taxon>Chordata</taxon>
        <taxon>Craniata</taxon>
        <taxon>Vertebrata</taxon>
        <taxon>Euteleostomi</taxon>
        <taxon>Actinopterygii</taxon>
        <taxon>Neopterygii</taxon>
        <taxon>Teleostei</taxon>
        <taxon>Neoteleostei</taxon>
        <taxon>Acanthomorphata</taxon>
        <taxon>Eupercaria</taxon>
        <taxon>Perciformes</taxon>
        <taxon>Notothenioidei</taxon>
        <taxon>Nototheniidae</taxon>
        <taxon>Dissostichus</taxon>
    </lineage>
</organism>
<accession>A0A7J5XK72</accession>
<evidence type="ECO:0000313" key="1">
    <source>
        <dbReference type="EMBL" id="KAF3837233.1"/>
    </source>
</evidence>
<comment type="caution">
    <text evidence="1">The sequence shown here is derived from an EMBL/GenBank/DDBJ whole genome shotgun (WGS) entry which is preliminary data.</text>
</comment>
<sequence length="107" mass="11738">MAESWSLSNSELQGGSSFCWLELLLYKAVPQNSDNSYSYELLPGSENETEQDLFIIDGQTHTAGYVCRAAREDPVYYSSYSKPAFVWSGDLNSAASLTVSPDSAALH</sequence>
<dbReference type="Proteomes" id="UP000518266">
    <property type="component" value="Unassembled WGS sequence"/>
</dbReference>
<proteinExistence type="predicted"/>
<keyword evidence="2" id="KW-1185">Reference proteome</keyword>
<dbReference type="EMBL" id="JAAKFY010000023">
    <property type="protein sequence ID" value="KAF3837233.1"/>
    <property type="molecule type" value="Genomic_DNA"/>
</dbReference>
<protein>
    <submittedName>
        <fullName evidence="1">Uncharacterized protein</fullName>
    </submittedName>
</protein>
<gene>
    <name evidence="1" type="ORF">F7725_004697</name>
</gene>
<reference evidence="1 2" key="1">
    <citation type="submission" date="2020-03" db="EMBL/GenBank/DDBJ databases">
        <title>Dissostichus mawsoni Genome sequencing and assembly.</title>
        <authorList>
            <person name="Park H."/>
        </authorList>
    </citation>
    <scope>NUCLEOTIDE SEQUENCE [LARGE SCALE GENOMIC DNA]</scope>
    <source>
        <strain evidence="1">DM0001</strain>
        <tissue evidence="1">Muscle</tissue>
    </source>
</reference>
<evidence type="ECO:0000313" key="2">
    <source>
        <dbReference type="Proteomes" id="UP000518266"/>
    </source>
</evidence>
<dbReference type="AlphaFoldDB" id="A0A7J5XK72"/>
<dbReference type="OrthoDB" id="6151406at2759"/>
<name>A0A7J5XK72_DISMA</name>